<proteinExistence type="predicted"/>
<dbReference type="EMBL" id="GGEC01055681">
    <property type="protein sequence ID" value="MBX36165.1"/>
    <property type="molecule type" value="Transcribed_RNA"/>
</dbReference>
<evidence type="ECO:0000313" key="1">
    <source>
        <dbReference type="EMBL" id="MBX36165.1"/>
    </source>
</evidence>
<organism evidence="1">
    <name type="scientific">Rhizophora mucronata</name>
    <name type="common">Asiatic mangrove</name>
    <dbReference type="NCBI Taxonomy" id="61149"/>
    <lineage>
        <taxon>Eukaryota</taxon>
        <taxon>Viridiplantae</taxon>
        <taxon>Streptophyta</taxon>
        <taxon>Embryophyta</taxon>
        <taxon>Tracheophyta</taxon>
        <taxon>Spermatophyta</taxon>
        <taxon>Magnoliopsida</taxon>
        <taxon>eudicotyledons</taxon>
        <taxon>Gunneridae</taxon>
        <taxon>Pentapetalae</taxon>
        <taxon>rosids</taxon>
        <taxon>fabids</taxon>
        <taxon>Malpighiales</taxon>
        <taxon>Rhizophoraceae</taxon>
        <taxon>Rhizophora</taxon>
    </lineage>
</organism>
<name>A0A2P2N103_RHIMU</name>
<reference evidence="1" key="1">
    <citation type="submission" date="2018-02" db="EMBL/GenBank/DDBJ databases">
        <title>Rhizophora mucronata_Transcriptome.</title>
        <authorList>
            <person name="Meera S.P."/>
            <person name="Sreeshan A."/>
            <person name="Augustine A."/>
        </authorList>
    </citation>
    <scope>NUCLEOTIDE SEQUENCE</scope>
    <source>
        <tissue evidence="1">Leaf</tissue>
    </source>
</reference>
<sequence length="31" mass="3268">MTASTAILIPERKSMTFTPAATDLQPSVSMA</sequence>
<protein>
    <submittedName>
        <fullName evidence="1">Uncharacterized protein</fullName>
    </submittedName>
</protein>
<accession>A0A2P2N103</accession>
<dbReference type="AlphaFoldDB" id="A0A2P2N103"/>